<feature type="compositionally biased region" description="Polar residues" evidence="5">
    <location>
        <begin position="165"/>
        <end position="182"/>
    </location>
</feature>
<dbReference type="GO" id="GO:0006271">
    <property type="term" value="P:DNA strand elongation involved in DNA replication"/>
    <property type="evidence" value="ECO:0007669"/>
    <property type="project" value="TreeGrafter"/>
</dbReference>
<dbReference type="InterPro" id="IPR019038">
    <property type="entry name" value="POLD3"/>
</dbReference>
<dbReference type="PANTHER" id="PTHR17598:SF13">
    <property type="entry name" value="DNA POLYMERASE DELTA SUBUNIT 3"/>
    <property type="match status" value="1"/>
</dbReference>
<accession>A0AA38IPM5</accession>
<feature type="region of interest" description="Disordered" evidence="5">
    <location>
        <begin position="362"/>
        <end position="404"/>
    </location>
</feature>
<proteinExistence type="predicted"/>
<feature type="compositionally biased region" description="Basic residues" evidence="5">
    <location>
        <begin position="272"/>
        <end position="290"/>
    </location>
</feature>
<comment type="caution">
    <text evidence="6">The sequence shown here is derived from an EMBL/GenBank/DDBJ whole genome shotgun (WGS) entry which is preliminary data.</text>
</comment>
<keyword evidence="4" id="KW-0539">Nucleus</keyword>
<organism evidence="6 7">
    <name type="scientific">Zophobas morio</name>
    <dbReference type="NCBI Taxonomy" id="2755281"/>
    <lineage>
        <taxon>Eukaryota</taxon>
        <taxon>Metazoa</taxon>
        <taxon>Ecdysozoa</taxon>
        <taxon>Arthropoda</taxon>
        <taxon>Hexapoda</taxon>
        <taxon>Insecta</taxon>
        <taxon>Pterygota</taxon>
        <taxon>Neoptera</taxon>
        <taxon>Endopterygota</taxon>
        <taxon>Coleoptera</taxon>
        <taxon>Polyphaga</taxon>
        <taxon>Cucujiformia</taxon>
        <taxon>Tenebrionidae</taxon>
        <taxon>Zophobas</taxon>
    </lineage>
</organism>
<gene>
    <name evidence="6" type="ORF">Zmor_006210</name>
</gene>
<sequence>MESTAHDSQYQRLKELIYDEDKIVTTTSLAKELEVPKSDAQYLLDAFVRDTNKTNSEDLYLTFLICGKLLNNKGVGIYLAEQNKLNDKRSLFDNISGEIVYSVQKGQHIDLNVIASTNSVSENGSGPPLISKNCIKRTVRSRKLPPVQATDTAKNAAICIKNSKDTSTGKSQNTLQQNGKDCSQSSQKQNKPKQGGIVSFFAKAASKPLQNSVTLTNENKTSLKQKIEVFAEHTAKDNNQENNENKQITTEKKMDIENQDKDTKVINDQSTSKKRKKDNKNKGPNKKRKRIQEVCDSDSSDIFDNDENEDIIEMSEDEPAPTPIPIPVAVPKNKRRKAVDKTYVDDEGFYVTTTEYIYETAPEDEEKDFSRQKPVDIIQSQKKTENTALETKPTGHKGKVAKKQTNVKQRTLMSFFKKN</sequence>
<keyword evidence="3" id="KW-0235">DNA replication</keyword>
<evidence type="ECO:0000313" key="7">
    <source>
        <dbReference type="Proteomes" id="UP001168821"/>
    </source>
</evidence>
<feature type="compositionally biased region" description="Acidic residues" evidence="5">
    <location>
        <begin position="295"/>
        <end position="305"/>
    </location>
</feature>
<name>A0AA38IPM5_9CUCU</name>
<reference evidence="6" key="1">
    <citation type="journal article" date="2023" name="G3 (Bethesda)">
        <title>Whole genome assemblies of Zophobas morio and Tenebrio molitor.</title>
        <authorList>
            <person name="Kaur S."/>
            <person name="Stinson S.A."/>
            <person name="diCenzo G.C."/>
        </authorList>
    </citation>
    <scope>NUCLEOTIDE SEQUENCE</scope>
    <source>
        <strain evidence="6">QUZm001</strain>
    </source>
</reference>
<dbReference type="EMBL" id="JALNTZ010000002">
    <property type="protein sequence ID" value="KAJ3661828.1"/>
    <property type="molecule type" value="Genomic_DNA"/>
</dbReference>
<feature type="compositionally biased region" description="Basic and acidic residues" evidence="5">
    <location>
        <begin position="249"/>
        <end position="265"/>
    </location>
</feature>
<dbReference type="GO" id="GO:0043625">
    <property type="term" value="C:delta DNA polymerase complex"/>
    <property type="evidence" value="ECO:0007669"/>
    <property type="project" value="InterPro"/>
</dbReference>
<evidence type="ECO:0000313" key="6">
    <source>
        <dbReference type="EMBL" id="KAJ3661828.1"/>
    </source>
</evidence>
<evidence type="ECO:0000256" key="2">
    <source>
        <dbReference type="ARBA" id="ARBA00017589"/>
    </source>
</evidence>
<dbReference type="AlphaFoldDB" id="A0AA38IPM5"/>
<dbReference type="Proteomes" id="UP001168821">
    <property type="component" value="Unassembled WGS sequence"/>
</dbReference>
<feature type="region of interest" description="Disordered" evidence="5">
    <location>
        <begin position="232"/>
        <end position="305"/>
    </location>
</feature>
<dbReference type="Pfam" id="PF09507">
    <property type="entry name" value="CDC27"/>
    <property type="match status" value="1"/>
</dbReference>
<dbReference type="GO" id="GO:0006297">
    <property type="term" value="P:nucleotide-excision repair, DNA gap filling"/>
    <property type="evidence" value="ECO:0007669"/>
    <property type="project" value="TreeGrafter"/>
</dbReference>
<dbReference type="GO" id="GO:0003887">
    <property type="term" value="F:DNA-directed DNA polymerase activity"/>
    <property type="evidence" value="ECO:0007669"/>
    <property type="project" value="TreeGrafter"/>
</dbReference>
<protein>
    <recommendedName>
        <fullName evidence="2">DNA polymerase delta subunit 3</fullName>
    </recommendedName>
</protein>
<evidence type="ECO:0000256" key="1">
    <source>
        <dbReference type="ARBA" id="ARBA00004123"/>
    </source>
</evidence>
<keyword evidence="7" id="KW-1185">Reference proteome</keyword>
<dbReference type="Gene3D" id="3.90.1030.20">
    <property type="entry name" value="DNA polymerase delta, p66 (Cdc27) subunit, wHTH domain"/>
    <property type="match status" value="1"/>
</dbReference>
<evidence type="ECO:0000256" key="4">
    <source>
        <dbReference type="ARBA" id="ARBA00023242"/>
    </source>
</evidence>
<feature type="region of interest" description="Disordered" evidence="5">
    <location>
        <begin position="165"/>
        <end position="193"/>
    </location>
</feature>
<dbReference type="GO" id="GO:1904161">
    <property type="term" value="P:DNA synthesis involved in UV-damage excision repair"/>
    <property type="evidence" value="ECO:0007669"/>
    <property type="project" value="TreeGrafter"/>
</dbReference>
<comment type="subcellular location">
    <subcellularLocation>
        <location evidence="1">Nucleus</location>
    </subcellularLocation>
</comment>
<evidence type="ECO:0000256" key="3">
    <source>
        <dbReference type="ARBA" id="ARBA00022705"/>
    </source>
</evidence>
<dbReference type="PANTHER" id="PTHR17598">
    <property type="entry name" value="DNA POLYMERASE DELTA SUBUNIT 3"/>
    <property type="match status" value="1"/>
</dbReference>
<evidence type="ECO:0000256" key="5">
    <source>
        <dbReference type="SAM" id="MobiDB-lite"/>
    </source>
</evidence>
<dbReference type="InterPro" id="IPR041913">
    <property type="entry name" value="POLD3_sf"/>
</dbReference>
<feature type="compositionally biased region" description="Low complexity" evidence="5">
    <location>
        <begin position="183"/>
        <end position="193"/>
    </location>
</feature>
<feature type="compositionally biased region" description="Polar residues" evidence="5">
    <location>
        <begin position="378"/>
        <end position="389"/>
    </location>
</feature>